<dbReference type="AlphaFoldDB" id="A0A2C9M6N2"/>
<sequence>MSPIMETPYLTSIRQAEKDEIKAALRSGQIVQLHGPPMVGKSVLIKQVIDEMQKETSNIAVHYSVDCKALKSFTEFLQRTFQSQESTSVDNLTSARGLTSTLVLDKIRSVLEADPSRLHIFVFHKCEALRMSGNDHELLKFLDCISRLSSSENIKVNVVFTSNVKFPTTGRDIEDVHLRMLTDDLDVESLLRHYSQPTPAMVNHVRICQRVLAFPAGIIQFSKTFLNTASTHSAQSLIPMITSDPEFLASIFQRKLEEATRMRWLDDRDLAFIARCRPVFLRTYTQGNHLLIHIP</sequence>
<dbReference type="VEuPathDB" id="VectorBase:BGLAX_028528"/>
<keyword evidence="1" id="KW-0677">Repeat</keyword>
<dbReference type="Gene3D" id="3.40.50.300">
    <property type="entry name" value="P-loop containing nucleotide triphosphate hydrolases"/>
    <property type="match status" value="1"/>
</dbReference>
<name>A0A2C9M6N2_BIOGL</name>
<dbReference type="InterPro" id="IPR027417">
    <property type="entry name" value="P-loop_NTPase"/>
</dbReference>
<dbReference type="EnsemblMetazoa" id="BGLB039188-RA">
    <property type="protein sequence ID" value="BGLB039188-PA"/>
    <property type="gene ID" value="BGLB039188"/>
</dbReference>
<feature type="domain" description="Nephrocystin 3-like N-terminal" evidence="2">
    <location>
        <begin position="21"/>
        <end position="89"/>
    </location>
</feature>
<evidence type="ECO:0000313" key="4">
    <source>
        <dbReference type="Proteomes" id="UP000076420"/>
    </source>
</evidence>
<evidence type="ECO:0000313" key="3">
    <source>
        <dbReference type="EnsemblMetazoa" id="BGLB039188-PA"/>
    </source>
</evidence>
<reference evidence="3" key="1">
    <citation type="submission" date="2020-05" db="UniProtKB">
        <authorList>
            <consortium name="EnsemblMetazoa"/>
        </authorList>
    </citation>
    <scope>IDENTIFICATION</scope>
    <source>
        <strain evidence="3">BB02</strain>
    </source>
</reference>
<dbReference type="SUPFAM" id="SSF52540">
    <property type="entry name" value="P-loop containing nucleoside triphosphate hydrolases"/>
    <property type="match status" value="1"/>
</dbReference>
<protein>
    <recommendedName>
        <fullName evidence="2">Nephrocystin 3-like N-terminal domain-containing protein</fullName>
    </recommendedName>
</protein>
<dbReference type="VEuPathDB" id="VectorBase:BGLB039188"/>
<gene>
    <name evidence="3" type="primary">106059052</name>
</gene>
<dbReference type="Proteomes" id="UP000076420">
    <property type="component" value="Unassembled WGS sequence"/>
</dbReference>
<dbReference type="InterPro" id="IPR056884">
    <property type="entry name" value="NPHP3-like_N"/>
</dbReference>
<evidence type="ECO:0000259" key="2">
    <source>
        <dbReference type="Pfam" id="PF24883"/>
    </source>
</evidence>
<evidence type="ECO:0000256" key="1">
    <source>
        <dbReference type="ARBA" id="ARBA00022737"/>
    </source>
</evidence>
<organism evidence="3 4">
    <name type="scientific">Biomphalaria glabrata</name>
    <name type="common">Bloodfluke planorb</name>
    <name type="synonym">Freshwater snail</name>
    <dbReference type="NCBI Taxonomy" id="6526"/>
    <lineage>
        <taxon>Eukaryota</taxon>
        <taxon>Metazoa</taxon>
        <taxon>Spiralia</taxon>
        <taxon>Lophotrochozoa</taxon>
        <taxon>Mollusca</taxon>
        <taxon>Gastropoda</taxon>
        <taxon>Heterobranchia</taxon>
        <taxon>Euthyneura</taxon>
        <taxon>Panpulmonata</taxon>
        <taxon>Hygrophila</taxon>
        <taxon>Lymnaeoidea</taxon>
        <taxon>Planorbidae</taxon>
        <taxon>Biomphalaria</taxon>
    </lineage>
</organism>
<accession>A0A2C9M6N2</accession>
<proteinExistence type="predicted"/>
<dbReference type="KEGG" id="bgt:106059052"/>
<dbReference type="Pfam" id="PF24883">
    <property type="entry name" value="NPHP3_N"/>
    <property type="match status" value="1"/>
</dbReference>